<sequence length="1189" mass="131540">MNGSGATVLIRYGYSLTPEKPFTEVYFGNSKNITVQVCLHGSYSNARLKFGIVQHGLQWAQLVSSWSVSIGNKTVTSMRVSWKNLSALLDQSILHYLAVTKSGNGSILNGNILQGNATSNVFYGLSPYMEYRLNVLGVNDNGKVYKSSEVTEWTVESVPGLAPNNLTFSEVRETQLKVTWNPLPQQFHNGRLLGYRVYFRRSAYFPIPFNTSSLVISSPNMTWALITGLGPAQRYDVSVAAYTSKGEGPHSSFYYVTTACKVVVNQSSGGINVTHYDYTSLYCFWSIGNAAIPQAIGLVLIQEIKFGYCSEYLKIFDGNGVLKFQRSGCWSSVRGSLVEVPFFASHNITASFNFRRLRSNIKADYLILGKSIYTAQMLFGWNLTVENTTFSSILIRWTNLTNVLNRNVRHYIVFLNRRNNSVTLHQIVNGDRLTTEINGLTQSTNYSVEVVGIDTVGKPYKTPSEVTITTNRLRLVGGSGSWEGRVEVYYNNIWGTICDDSWDIYDARIVCRQLGFPGAVSAPGSARFGAGRGQIWLDNVACSGSESSIIFCQHNGWGIHNCGHSDDASAICSRAKATSVPPSVQASCNFDYGLCYGWSQSSSDIFDWTRQRGSTSSSNTGPSSDHTTGNGTYVQYCICIHTYTPPVISPTRPSFFPFQPPSNPDISLSLNVLKWIQFNCSLMNKTKTYCMQNLFDRHCYSLLSLIVRVNVALNRTVVVDSDRIFDNLCGSHLQGQSELYHVSRCFYHYYYHYALAGYYMYIETSSPRRQGDNAKLQVSVSGNGAAACLVFYYHMYGNAIETLNVYSGNELVFNVSGNQGLYWIRAMKTIYLRNNVIFEGIAGSSYKGDIAIDDVAITSGSCDNHTVFPTINETTSSTRINGSCKQSTEHKAQLKYMEKTPVHRSVIAESSKAFIFQEFAVKFYFGLSFIFFIMVRLCLWKMSATTGACIKPGSVRRPLCHKVNLLSCVARRPRLSLDVKFTADRVQILPGYPRQSDDSPGVILLAFYLSIPQGISKSSVVPQTVLSKIVMDHKENIQTSIGGEIVSADPLPSDTEQLNDGEIDKENDGQSKPLNVIIGASLGGGLLLIIITAALIGCKKAGSHKRHVESRGYLEHRDAANKGPMSTSSRGNDHIHAFEQAVEMENRSEDVGSSSPDQIQHKTNTSFNNPIYDEPASPLSPSLPGNSLG</sequence>
<dbReference type="Pfam" id="PF00530">
    <property type="entry name" value="SRCR"/>
    <property type="match status" value="1"/>
</dbReference>
<dbReference type="SMART" id="SM00202">
    <property type="entry name" value="SR"/>
    <property type="match status" value="1"/>
</dbReference>
<keyword evidence="1 2" id="KW-1015">Disulfide bond</keyword>
<evidence type="ECO:0000256" key="3">
    <source>
        <dbReference type="SAM" id="MobiDB-lite"/>
    </source>
</evidence>
<dbReference type="PROSITE" id="PS50287">
    <property type="entry name" value="SRCR_2"/>
    <property type="match status" value="1"/>
</dbReference>
<dbReference type="InterPro" id="IPR001190">
    <property type="entry name" value="SRCR"/>
</dbReference>
<feature type="compositionally biased region" description="Basic and acidic residues" evidence="3">
    <location>
        <begin position="1109"/>
        <end position="1120"/>
    </location>
</feature>
<reference evidence="8 9" key="1">
    <citation type="submission" date="2022-05" db="EMBL/GenBank/DDBJ databases">
        <authorList>
            <consortium name="Genoscope - CEA"/>
            <person name="William W."/>
        </authorList>
    </citation>
    <scope>NUCLEOTIDE SEQUENCE [LARGE SCALE GENOMIC DNA]</scope>
</reference>
<proteinExistence type="predicted"/>
<dbReference type="InterPro" id="IPR036772">
    <property type="entry name" value="SRCR-like_dom_sf"/>
</dbReference>
<dbReference type="PANTHER" id="PTHR23282">
    <property type="entry name" value="APICAL ENDOSOMAL GLYCOPROTEIN PRECURSOR"/>
    <property type="match status" value="1"/>
</dbReference>
<dbReference type="InterPro" id="IPR003961">
    <property type="entry name" value="FN3_dom"/>
</dbReference>
<dbReference type="SUPFAM" id="SSF49265">
    <property type="entry name" value="Fibronectin type III"/>
    <property type="match status" value="2"/>
</dbReference>
<keyword evidence="4" id="KW-0812">Transmembrane</keyword>
<dbReference type="Pfam" id="PF00629">
    <property type="entry name" value="MAM"/>
    <property type="match status" value="2"/>
</dbReference>
<feature type="region of interest" description="Disordered" evidence="3">
    <location>
        <begin position="1144"/>
        <end position="1189"/>
    </location>
</feature>
<evidence type="ECO:0000313" key="8">
    <source>
        <dbReference type="EMBL" id="CAH3189601.1"/>
    </source>
</evidence>
<feature type="domain" description="MAM" evidence="5">
    <location>
        <begin position="586"/>
        <end position="864"/>
    </location>
</feature>
<evidence type="ECO:0000259" key="5">
    <source>
        <dbReference type="PROSITE" id="PS50060"/>
    </source>
</evidence>
<feature type="disulfide bond" evidence="2">
    <location>
        <begin position="542"/>
        <end position="552"/>
    </location>
</feature>
<gene>
    <name evidence="8" type="ORF">PEVE_00019544</name>
</gene>
<name>A0ABN8SD12_9CNID</name>
<dbReference type="InterPro" id="IPR000998">
    <property type="entry name" value="MAM_dom"/>
</dbReference>
<dbReference type="InterPro" id="IPR051560">
    <property type="entry name" value="MAM_domain-containing"/>
</dbReference>
<feature type="region of interest" description="Disordered" evidence="3">
    <location>
        <begin position="1106"/>
        <end position="1132"/>
    </location>
</feature>
<evidence type="ECO:0000256" key="1">
    <source>
        <dbReference type="ARBA" id="ARBA00023157"/>
    </source>
</evidence>
<dbReference type="SUPFAM" id="SSF56487">
    <property type="entry name" value="SRCR-like"/>
    <property type="match status" value="1"/>
</dbReference>
<dbReference type="InterPro" id="IPR036116">
    <property type="entry name" value="FN3_sf"/>
</dbReference>
<dbReference type="Pfam" id="PF00041">
    <property type="entry name" value="fn3"/>
    <property type="match status" value="3"/>
</dbReference>
<feature type="transmembrane region" description="Helical" evidence="4">
    <location>
        <begin position="1074"/>
        <end position="1096"/>
    </location>
</feature>
<dbReference type="InterPro" id="IPR013783">
    <property type="entry name" value="Ig-like_fold"/>
</dbReference>
<dbReference type="PANTHER" id="PTHR23282:SF146">
    <property type="entry name" value="RT07201P-RELATED"/>
    <property type="match status" value="1"/>
</dbReference>
<feature type="compositionally biased region" description="Polar residues" evidence="3">
    <location>
        <begin position="1151"/>
        <end position="1169"/>
    </location>
</feature>
<feature type="domain" description="SRCR" evidence="6">
    <location>
        <begin position="473"/>
        <end position="573"/>
    </location>
</feature>
<feature type="disulfide bond" evidence="2">
    <location>
        <begin position="498"/>
        <end position="562"/>
    </location>
</feature>
<dbReference type="SMART" id="SM00060">
    <property type="entry name" value="FN3"/>
    <property type="match status" value="3"/>
</dbReference>
<dbReference type="CDD" id="cd00063">
    <property type="entry name" value="FN3"/>
    <property type="match status" value="3"/>
</dbReference>
<protein>
    <recommendedName>
        <fullName evidence="10">Deleted in malignant brain tumors 1 protein</fullName>
    </recommendedName>
</protein>
<dbReference type="PROSITE" id="PS50853">
    <property type="entry name" value="FN3"/>
    <property type="match status" value="3"/>
</dbReference>
<feature type="disulfide bond" evidence="2">
    <location>
        <begin position="511"/>
        <end position="572"/>
    </location>
</feature>
<dbReference type="EMBL" id="CALNXI010002636">
    <property type="protein sequence ID" value="CAH3189601.1"/>
    <property type="molecule type" value="Genomic_DNA"/>
</dbReference>
<evidence type="ECO:0000313" key="9">
    <source>
        <dbReference type="Proteomes" id="UP001159427"/>
    </source>
</evidence>
<dbReference type="SMART" id="SM00137">
    <property type="entry name" value="MAM"/>
    <property type="match status" value="1"/>
</dbReference>
<organism evidence="8 9">
    <name type="scientific">Porites evermanni</name>
    <dbReference type="NCBI Taxonomy" id="104178"/>
    <lineage>
        <taxon>Eukaryota</taxon>
        <taxon>Metazoa</taxon>
        <taxon>Cnidaria</taxon>
        <taxon>Anthozoa</taxon>
        <taxon>Hexacorallia</taxon>
        <taxon>Scleractinia</taxon>
        <taxon>Fungiina</taxon>
        <taxon>Poritidae</taxon>
        <taxon>Porites</taxon>
    </lineage>
</organism>
<keyword evidence="9" id="KW-1185">Reference proteome</keyword>
<keyword evidence="4" id="KW-1133">Transmembrane helix</keyword>
<dbReference type="PROSITE" id="PS50060">
    <property type="entry name" value="MAM_2"/>
    <property type="match status" value="1"/>
</dbReference>
<evidence type="ECO:0000256" key="2">
    <source>
        <dbReference type="PROSITE-ProRule" id="PRU00196"/>
    </source>
</evidence>
<evidence type="ECO:0000259" key="6">
    <source>
        <dbReference type="PROSITE" id="PS50287"/>
    </source>
</evidence>
<evidence type="ECO:0008006" key="10">
    <source>
        <dbReference type="Google" id="ProtNLM"/>
    </source>
</evidence>
<dbReference type="PROSITE" id="PS00420">
    <property type="entry name" value="SRCR_1"/>
    <property type="match status" value="1"/>
</dbReference>
<keyword evidence="4" id="KW-0472">Membrane</keyword>
<feature type="domain" description="Fibronectin type-III" evidence="7">
    <location>
        <begin position="64"/>
        <end position="160"/>
    </location>
</feature>
<feature type="domain" description="Fibronectin type-III" evidence="7">
    <location>
        <begin position="162"/>
        <end position="261"/>
    </location>
</feature>
<feature type="transmembrane region" description="Helical" evidence="4">
    <location>
        <begin position="919"/>
        <end position="939"/>
    </location>
</feature>
<feature type="compositionally biased region" description="Low complexity" evidence="3">
    <location>
        <begin position="1175"/>
        <end position="1189"/>
    </location>
</feature>
<evidence type="ECO:0000256" key="4">
    <source>
        <dbReference type="SAM" id="Phobius"/>
    </source>
</evidence>
<comment type="caution">
    <text evidence="8">The sequence shown here is derived from an EMBL/GenBank/DDBJ whole genome shotgun (WGS) entry which is preliminary data.</text>
</comment>
<dbReference type="Gene3D" id="2.60.40.10">
    <property type="entry name" value="Immunoglobulins"/>
    <property type="match status" value="3"/>
</dbReference>
<dbReference type="InterPro" id="IPR013320">
    <property type="entry name" value="ConA-like_dom_sf"/>
</dbReference>
<dbReference type="SUPFAM" id="SSF49899">
    <property type="entry name" value="Concanavalin A-like lectins/glucanases"/>
    <property type="match status" value="2"/>
</dbReference>
<accession>A0ABN8SD12</accession>
<dbReference type="PRINTS" id="PR00258">
    <property type="entry name" value="SPERACTRCPTR"/>
</dbReference>
<dbReference type="Gene3D" id="3.10.250.10">
    <property type="entry name" value="SRCR-like domain"/>
    <property type="match status" value="1"/>
</dbReference>
<dbReference type="Proteomes" id="UP001159427">
    <property type="component" value="Unassembled WGS sequence"/>
</dbReference>
<evidence type="ECO:0000259" key="7">
    <source>
        <dbReference type="PROSITE" id="PS50853"/>
    </source>
</evidence>
<feature type="region of interest" description="Disordered" evidence="3">
    <location>
        <begin position="1042"/>
        <end position="1070"/>
    </location>
</feature>
<feature type="domain" description="Fibronectin type-III" evidence="7">
    <location>
        <begin position="379"/>
        <end position="473"/>
    </location>
</feature>
<dbReference type="Gene3D" id="2.60.120.200">
    <property type="match status" value="2"/>
</dbReference>
<dbReference type="CDD" id="cd06263">
    <property type="entry name" value="MAM"/>
    <property type="match status" value="1"/>
</dbReference>